<keyword evidence="3" id="KW-1185">Reference proteome</keyword>
<dbReference type="SUPFAM" id="SSF48452">
    <property type="entry name" value="TPR-like"/>
    <property type="match status" value="1"/>
</dbReference>
<dbReference type="Gene3D" id="2.170.270.10">
    <property type="entry name" value="SET domain"/>
    <property type="match status" value="1"/>
</dbReference>
<evidence type="ECO:0008006" key="4">
    <source>
        <dbReference type="Google" id="ProtNLM"/>
    </source>
</evidence>
<dbReference type="PANTHER" id="PTHR47337:SF1">
    <property type="entry name" value="TETRATRICOPEPTIDE REPEAT (TPR)-LIKE SUPERFAMILY PROTEIN"/>
    <property type="match status" value="1"/>
</dbReference>
<accession>A0AAV5KMZ9</accession>
<dbReference type="EMBL" id="BPVZ01000071">
    <property type="protein sequence ID" value="GKV25998.1"/>
    <property type="molecule type" value="Genomic_DNA"/>
</dbReference>
<dbReference type="SUPFAM" id="SSF82199">
    <property type="entry name" value="SET domain"/>
    <property type="match status" value="1"/>
</dbReference>
<keyword evidence="1" id="KW-0812">Transmembrane</keyword>
<keyword evidence="1" id="KW-0472">Membrane</keyword>
<comment type="caution">
    <text evidence="2">The sequence shown here is derived from an EMBL/GenBank/DDBJ whole genome shotgun (WGS) entry which is preliminary data.</text>
</comment>
<dbReference type="Gene3D" id="1.25.40.10">
    <property type="entry name" value="Tetratricopeptide repeat domain"/>
    <property type="match status" value="1"/>
</dbReference>
<name>A0AAV5KMZ9_9ROSI</name>
<evidence type="ECO:0000313" key="2">
    <source>
        <dbReference type="EMBL" id="GKV25998.1"/>
    </source>
</evidence>
<dbReference type="AlphaFoldDB" id="A0AAV5KMZ9"/>
<reference evidence="2 3" key="1">
    <citation type="journal article" date="2021" name="Commun. Biol.">
        <title>The genome of Shorea leprosula (Dipterocarpaceae) highlights the ecological relevance of drought in aseasonal tropical rainforests.</title>
        <authorList>
            <person name="Ng K.K.S."/>
            <person name="Kobayashi M.J."/>
            <person name="Fawcett J.A."/>
            <person name="Hatakeyama M."/>
            <person name="Paape T."/>
            <person name="Ng C.H."/>
            <person name="Ang C.C."/>
            <person name="Tnah L.H."/>
            <person name="Lee C.T."/>
            <person name="Nishiyama T."/>
            <person name="Sese J."/>
            <person name="O'Brien M.J."/>
            <person name="Copetti D."/>
            <person name="Mohd Noor M.I."/>
            <person name="Ong R.C."/>
            <person name="Putra M."/>
            <person name="Sireger I.Z."/>
            <person name="Indrioko S."/>
            <person name="Kosugi Y."/>
            <person name="Izuno A."/>
            <person name="Isagi Y."/>
            <person name="Lee S.L."/>
            <person name="Shimizu K.K."/>
        </authorList>
    </citation>
    <scope>NUCLEOTIDE SEQUENCE [LARGE SCALE GENOMIC DNA]</scope>
    <source>
        <strain evidence="2">214</strain>
    </source>
</reference>
<dbReference type="PANTHER" id="PTHR47337">
    <property type="entry name" value="TETRATRICOPEPTIDE REPEAT (TPR)-LIKE SUPERFAMILY PROTEIN"/>
    <property type="match status" value="1"/>
</dbReference>
<keyword evidence="1" id="KW-1133">Transmembrane helix</keyword>
<dbReference type="Proteomes" id="UP001054252">
    <property type="component" value="Unassembled WGS sequence"/>
</dbReference>
<dbReference type="InterPro" id="IPR011990">
    <property type="entry name" value="TPR-like_helical_dom_sf"/>
</dbReference>
<evidence type="ECO:0000313" key="3">
    <source>
        <dbReference type="Proteomes" id="UP001054252"/>
    </source>
</evidence>
<dbReference type="InterPro" id="IPR046341">
    <property type="entry name" value="SET_dom_sf"/>
</dbReference>
<organism evidence="2 3">
    <name type="scientific">Rubroshorea leprosula</name>
    <dbReference type="NCBI Taxonomy" id="152421"/>
    <lineage>
        <taxon>Eukaryota</taxon>
        <taxon>Viridiplantae</taxon>
        <taxon>Streptophyta</taxon>
        <taxon>Embryophyta</taxon>
        <taxon>Tracheophyta</taxon>
        <taxon>Spermatophyta</taxon>
        <taxon>Magnoliopsida</taxon>
        <taxon>eudicotyledons</taxon>
        <taxon>Gunneridae</taxon>
        <taxon>Pentapetalae</taxon>
        <taxon>rosids</taxon>
        <taxon>malvids</taxon>
        <taxon>Malvales</taxon>
        <taxon>Dipterocarpaceae</taxon>
        <taxon>Rubroshorea</taxon>
    </lineage>
</organism>
<gene>
    <name evidence="2" type="ORF">SLEP1_g35364</name>
</gene>
<proteinExistence type="predicted"/>
<evidence type="ECO:0000256" key="1">
    <source>
        <dbReference type="SAM" id="Phobius"/>
    </source>
</evidence>
<protein>
    <recommendedName>
        <fullName evidence="4">SET and MYND domain-containing protein 4</fullName>
    </recommendedName>
</protein>
<sequence length="676" mass="75717">MWDNTTLTVSTIYLFPLLSLGNVLSPLQAWYRRGKVNASLGNYEDSVRDLTAAKNFEFSVSGKRQIESELNIISQHHEREDTNLVQQNENDMVVSDVTDQINLLCITTPDKGRGMTSEYDIPQASLIHSEEPYAAIILKHSRESHCHYCFSVLPADAVPCMSCSIPMYCSQNCQLQASGQTYGKCPSNIYINGNHSNNLEEYVMEITSGGDVVDQKLEFIPEHKHECQGVNWPAVLPTDIVLAGRVVMKSMAQKGHFKEIPNILETLGLSQCYSKMPSESKLELHLYSIVLLFCLKFSYCSELLTNEFSISQIIILLSQIRVNSMRIVHMKSSDVFGLQDQFGKLLPSEPALTSSMEQVRVGQAIYKTGCLFNHSCLPNIHAYFLSRTLLIRTTEFVAAGCPLEFSYGPQVGQWDCKDRLKFLQDEYFFQCKCAGCSEVNASDLVINGFCCIDPNCSGVVLNSHAVYCENQKLKISEPSSINPLLQVRMLNDVNVKKVAHLSLGKKNNWFHIKSGYCLECDSYHDLESSIEAANKAWIHIRRLRDSTVSREIDTATISDALRSLGLLRSTLHAYNKGVAEAEDNLAQAFCLLGDLKSAQNHCRASIKILEKLYGPSHIVIGHELVKLSSIEQALDNCSAVDSIKQLRSIFSQYYGSHADAVFPYLKFLNKESCSHT</sequence>
<feature type="transmembrane region" description="Helical" evidence="1">
    <location>
        <begin position="12"/>
        <end position="31"/>
    </location>
</feature>